<comment type="caution">
    <text evidence="1">The sequence shown here is derived from an EMBL/GenBank/DDBJ whole genome shotgun (WGS) entry which is preliminary data.</text>
</comment>
<keyword evidence="2" id="KW-1185">Reference proteome</keyword>
<evidence type="ECO:0000313" key="2">
    <source>
        <dbReference type="Proteomes" id="UP001162992"/>
    </source>
</evidence>
<evidence type="ECO:0000313" key="1">
    <source>
        <dbReference type="EMBL" id="KAJ7538882.1"/>
    </source>
</evidence>
<dbReference type="EMBL" id="CM055102">
    <property type="protein sequence ID" value="KAJ7538882.1"/>
    <property type="molecule type" value="Genomic_DNA"/>
</dbReference>
<proteinExistence type="predicted"/>
<accession>A0ACC2CAE1</accession>
<reference evidence="2" key="1">
    <citation type="journal article" date="2024" name="Proc. Natl. Acad. Sci. U.S.A.">
        <title>Extraordinary preservation of gene collinearity over three hundred million years revealed in homosporous lycophytes.</title>
        <authorList>
            <person name="Li C."/>
            <person name="Wickell D."/>
            <person name="Kuo L.Y."/>
            <person name="Chen X."/>
            <person name="Nie B."/>
            <person name="Liao X."/>
            <person name="Peng D."/>
            <person name="Ji J."/>
            <person name="Jenkins J."/>
            <person name="Williams M."/>
            <person name="Shu S."/>
            <person name="Plott C."/>
            <person name="Barry K."/>
            <person name="Rajasekar S."/>
            <person name="Grimwood J."/>
            <person name="Han X."/>
            <person name="Sun S."/>
            <person name="Hou Z."/>
            <person name="He W."/>
            <person name="Dai G."/>
            <person name="Sun C."/>
            <person name="Schmutz J."/>
            <person name="Leebens-Mack J.H."/>
            <person name="Li F.W."/>
            <person name="Wang L."/>
        </authorList>
    </citation>
    <scope>NUCLEOTIDE SEQUENCE [LARGE SCALE GENOMIC DNA]</scope>
    <source>
        <strain evidence="2">cv. PW_Plant_1</strain>
    </source>
</reference>
<gene>
    <name evidence="1" type="ORF">O6H91_11G067300</name>
</gene>
<protein>
    <submittedName>
        <fullName evidence="1">Uncharacterized protein</fullName>
    </submittedName>
</protein>
<name>A0ACC2CAE1_DIPCM</name>
<organism evidence="1 2">
    <name type="scientific">Diphasiastrum complanatum</name>
    <name type="common">Issler's clubmoss</name>
    <name type="synonym">Lycopodium complanatum</name>
    <dbReference type="NCBI Taxonomy" id="34168"/>
    <lineage>
        <taxon>Eukaryota</taxon>
        <taxon>Viridiplantae</taxon>
        <taxon>Streptophyta</taxon>
        <taxon>Embryophyta</taxon>
        <taxon>Tracheophyta</taxon>
        <taxon>Lycopodiopsida</taxon>
        <taxon>Lycopodiales</taxon>
        <taxon>Lycopodiaceae</taxon>
        <taxon>Lycopodioideae</taxon>
        <taxon>Diphasiastrum</taxon>
    </lineage>
</organism>
<dbReference type="Proteomes" id="UP001162992">
    <property type="component" value="Chromosome 11"/>
</dbReference>
<sequence>MGFLPDPAPPSRSRAAAAASPSYFTSSSSSASAAAGGRFESSYYTPLPSETALLRRIKELEDSHARLQVEIARLLRDKGGISTASEGDASPALSVEAALQPLHRDENSGENFSSDQLLESLSSQRVVSPSPQETRSSLPLNSTFKHVTRSRPSSARGVFNVPANMLAEGVDRQSVKILQSLGHSVHIFSPNGEVIYWNRTAELLYGWSASEALGKDVLGLLVDQSARDAARKIIAELCIGKSWTGQFPLKKKSGEIFPAMITNTPFYDEDGVQVGVIGVTSDARPFIEHVSIVSKSLLNLKKDDVDLPSAFHGMASSKLDWHFPWQIPMASTFSNLASKMLSHFRLQEWSLERGAGSADSARSEQENFEMASSLDKRERRVPFSGLEHEQSFQGELAGFQQVQNQQEEQGSADASRKVKRSQEEPGVDLNLVVVSCSSSLFDESENSSSNKSTTSYSGSRAEELDNLECEISWQDITLREHIGVDEVGLQLIISACSTACIHSGSCATVYHGVWNGSDVAVKVFTEQDHSGELLNDFKKEVALMRRLRHPNVLLYMGAITSPERLGIVTEFLPRGSLFRLLHRHTPGMDWKRRLRMALDVARGMNYLHHFTPPIVHRDLKSSNLLVDRNWTVKVGDFGLSRLKHGTFLTAKSGMGTPQWMAPEVLRSEPSNETSDVYSFGVILWELATEQVPWTGLNSMQVVGAVGFMNQRLIIPEDLNPAFASLIEDCWQSDPKLRPSFQDLADKLKDMQKSWVESVNTSS</sequence>